<reference evidence="2 3" key="1">
    <citation type="submission" date="2024-05" db="EMBL/GenBank/DDBJ databases">
        <authorList>
            <person name="Wallberg A."/>
        </authorList>
    </citation>
    <scope>NUCLEOTIDE SEQUENCE [LARGE SCALE GENOMIC DNA]</scope>
</reference>
<dbReference type="EMBL" id="CAXKWB010012388">
    <property type="protein sequence ID" value="CAL4104453.1"/>
    <property type="molecule type" value="Genomic_DNA"/>
</dbReference>
<protein>
    <submittedName>
        <fullName evidence="2">Uncharacterized protein</fullName>
    </submittedName>
</protein>
<dbReference type="AlphaFoldDB" id="A0AAV2QYG0"/>
<organism evidence="2 3">
    <name type="scientific">Meganyctiphanes norvegica</name>
    <name type="common">Northern krill</name>
    <name type="synonym">Thysanopoda norvegica</name>
    <dbReference type="NCBI Taxonomy" id="48144"/>
    <lineage>
        <taxon>Eukaryota</taxon>
        <taxon>Metazoa</taxon>
        <taxon>Ecdysozoa</taxon>
        <taxon>Arthropoda</taxon>
        <taxon>Crustacea</taxon>
        <taxon>Multicrustacea</taxon>
        <taxon>Malacostraca</taxon>
        <taxon>Eumalacostraca</taxon>
        <taxon>Eucarida</taxon>
        <taxon>Euphausiacea</taxon>
        <taxon>Euphausiidae</taxon>
        <taxon>Meganyctiphanes</taxon>
    </lineage>
</organism>
<evidence type="ECO:0000256" key="1">
    <source>
        <dbReference type="SAM" id="MobiDB-lite"/>
    </source>
</evidence>
<feature type="non-terminal residue" evidence="2">
    <location>
        <position position="1"/>
    </location>
</feature>
<comment type="caution">
    <text evidence="2">The sequence shown here is derived from an EMBL/GenBank/DDBJ whole genome shotgun (WGS) entry which is preliminary data.</text>
</comment>
<proteinExistence type="predicted"/>
<name>A0AAV2QYG0_MEGNR</name>
<sequence length="247" mass="27995">FFFRMPGLKDVPSLGHLSVDKLTILLADIVNLLPNEEGKINGVKEMPKDVPSVRLNIGYESNGQQAVKVMHLNNDKRNVNNKEIHEKSDSDEILEDKNFELADDKENSEDVLESEEMVNDPEKEKKMLQQKQGNILIDEMMMSRGSKSETSNDTQLVSNKKLKITTSKEELEKLYKDLGSILTGHSHVTLHDLLFSSTCIKLNGIYNNNKLARSAILDIIPLFINSSLRDLDFERFKMLSDAAMCKV</sequence>
<gene>
    <name evidence="2" type="ORF">MNOR_LOCUS17776</name>
</gene>
<accession>A0AAV2QYG0</accession>
<evidence type="ECO:0000313" key="3">
    <source>
        <dbReference type="Proteomes" id="UP001497623"/>
    </source>
</evidence>
<keyword evidence="3" id="KW-1185">Reference proteome</keyword>
<feature type="compositionally biased region" description="Acidic residues" evidence="1">
    <location>
        <begin position="106"/>
        <end position="119"/>
    </location>
</feature>
<dbReference type="Proteomes" id="UP001497623">
    <property type="component" value="Unassembled WGS sequence"/>
</dbReference>
<evidence type="ECO:0000313" key="2">
    <source>
        <dbReference type="EMBL" id="CAL4104453.1"/>
    </source>
</evidence>
<feature type="non-terminal residue" evidence="2">
    <location>
        <position position="247"/>
    </location>
</feature>
<feature type="region of interest" description="Disordered" evidence="1">
    <location>
        <begin position="104"/>
        <end position="124"/>
    </location>
</feature>